<organism evidence="1 2">
    <name type="scientific">Undibacterium pigrum</name>
    <dbReference type="NCBI Taxonomy" id="401470"/>
    <lineage>
        <taxon>Bacteria</taxon>
        <taxon>Pseudomonadati</taxon>
        <taxon>Pseudomonadota</taxon>
        <taxon>Betaproteobacteria</taxon>
        <taxon>Burkholderiales</taxon>
        <taxon>Oxalobacteraceae</taxon>
        <taxon>Undibacterium</taxon>
    </lineage>
</organism>
<dbReference type="SUPFAM" id="SSF52540">
    <property type="entry name" value="P-loop containing nucleoside triphosphate hydrolases"/>
    <property type="match status" value="1"/>
</dbReference>
<proteinExistence type="predicted"/>
<evidence type="ECO:0000313" key="2">
    <source>
        <dbReference type="Proteomes" id="UP000247792"/>
    </source>
</evidence>
<protein>
    <submittedName>
        <fullName evidence="1">Uncharacterized protein</fullName>
    </submittedName>
</protein>
<keyword evidence="2" id="KW-1185">Reference proteome</keyword>
<gene>
    <name evidence="1" type="ORF">DFR42_106218</name>
</gene>
<accession>A0A318JE93</accession>
<comment type="caution">
    <text evidence="1">The sequence shown here is derived from an EMBL/GenBank/DDBJ whole genome shotgun (WGS) entry which is preliminary data.</text>
</comment>
<sequence>MSVTVNSNNRSPKVVYSTPPAEGERRALRGYIGQYEKSGAAIYVALERDQLRWIGIADRSAGIADDLVLGFDGLVIGHQFKTSKFPGTFTIGTILTGADGLLTPLIHAWTCLSKDNPDARVEIRLIVNDIPSVKDKPGDVSPGHSAAFLDEFERFPNRPLKEWQLSSWSRLIDMLLRASGLNESEFERFLHGLRVVHGAAADLVQTHKLSTEQSRLALEIAKTLPKLVTDTRDKDRWSRDELLQELGWRDPAKMQYIHRFPVGAYVQRNRETEISLLEGLRTVDQGYLSLIGPPGSGKSTLLQVALATEPNIRLVRYLAYVPGAAQGVGRGEADSFFDDVNTQLRNSGLVSLRLRDNSLHERREQFGALLKQAGERYERDGIRTIIVVDGLDHVPREERPTHSLLGELPLPVSIPKGVTFVLGTQRLDLAQLKPALKEQAEKSGRLVQMRPLGREAIARIADTLGLAPAISRVDVSNLSHGHPLASRYLIQALLNADDVGRQQLLAGSMKFDGDIESVYTSAWREITGDSDAMDVLGFIARAEAPMPLQLLAKVVEERAIERALVVARHLLRDTPQGWSVFHNSFRLFVIAQPRMRLGRIDADYSQRVYRDLAQLSKIALKESSQRWFELRYRARAGDIHDVLMLATPDRFRQQLAAGRPISDIHADIRLSLFAVRSTLDATTLTRLLLCSDEVGRREIALEYSDRLPLAMLAVGDIDAAVSFVQDFPSRGYEVVDHLLQHGDFDRAKDLFETLEPLSQLHASKFQNYGDQHNLKEFEKWARRAFHFRDAEQIQQSIDHLATEGMRQTSEVDSEETTAAVKRYLRREAAEAMLQHNGTDPEKLCGELSVAAEDRPSVIVHAGLAAHERGNSAQALALFDAALQLPEFDEISNGLRRSVALVAITLGRCDLASVIFEKLIAPMVSMGDDDTDPSGLVDLVSAVMHHARLCALLEKPLPDVTPSKHPSWQPLQTYASKIGMLLGCVAKDPSSVYTGGVQILARKAMGYLLRLSPKGGGDSYRVQQAMKAVSVLAHSLLNIAAKCDESEYCAVLKEIDDAIATSPLNGLWYIKRRLAVETYRIDGHRAAAVARLDALAVELQEDTPSEQLDGLADLAISFAAVGDVERAKLVLATAPEQCLGYALPPKKDPQYAIWRDIMVLANGVDPGRRAQRISVLMRQVGGMTETEGSSAAGRLSMPLIDEAMQVGPRFGFEVSKTLAHWNLIPWSNKVDMLMIGMVRRRPESFVACTTVWCGLCLPFYMEPFYRDPYHIGDFIDVAANAAGPGQIAQLVQMLLDEIELASRAHERLSLLKRLRAAAARHGLKSAQLDASVERWSSEAPEPRYSYTPSKYDSEPTLEDLERAFEADGDELNHNAPYRFAELAESAPLHLVQRMYERWESLQSDTRCRFLLVKRLAKVGEVDYARKLVRGYEQGKDPWSSWSQWMGGGKFLYFEARRLLDGDIVYPTAFENLVDSVLAGQENRQSLLTELDSILPVISLAPDWPAIWSLLAEQMTCTREFQIGKNFEPAAEPLDDEEILVELLHFALRLPVAEVQRNARNCALKLAVQPTHGETVSERVMRRLLDGDLDAPLQALQILLLGKLDHLAPLLGPTAAKLVSHRDFAVAEAATLLSKRWGNPILMDGQPLPLFYKFELVGSLKVDRELTDERTGAMRVESELGWTQILRSTAQALAKAADVDELTIRRRAAMFIQEWGGLEAFGPNAVTRVEDQLRALDMKIKYLKPHALIGVIALRHVAGELHQAGLLKPNDLPMLLESMNAPIPPLPLSLPQVRPKDVRRPLVARNARWMEGERKWTEGVVDDIATWSDQGGEHVVAEVSQFKIFKPRQAELLLHRIRAPGVSIDDEKFDDCYQQLPAAVWIGRVLPFDNEPAPTLIRRLVCSVDFGLDSVAYPIVLCPNLLRQLQWRAHADAPGIYIDSSGAIVARIVWWRDAGPVDIDDESIWGEGCYIALTKAGLARFAAARGKIVINVFASREAQKPREYSERYFETAKNSYSI</sequence>
<name>A0A318JE93_9BURK</name>
<dbReference type="OrthoDB" id="898678at2"/>
<dbReference type="EMBL" id="QJKB01000006">
    <property type="protein sequence ID" value="PXX42039.1"/>
    <property type="molecule type" value="Genomic_DNA"/>
</dbReference>
<evidence type="ECO:0000313" key="1">
    <source>
        <dbReference type="EMBL" id="PXX42039.1"/>
    </source>
</evidence>
<dbReference type="Gene3D" id="3.40.50.300">
    <property type="entry name" value="P-loop containing nucleotide triphosphate hydrolases"/>
    <property type="match status" value="1"/>
</dbReference>
<dbReference type="InterPro" id="IPR027417">
    <property type="entry name" value="P-loop_NTPase"/>
</dbReference>
<reference evidence="1 2" key="1">
    <citation type="submission" date="2018-05" db="EMBL/GenBank/DDBJ databases">
        <title>Genomic Encyclopedia of Type Strains, Phase IV (KMG-IV): sequencing the most valuable type-strain genomes for metagenomic binning, comparative biology and taxonomic classification.</title>
        <authorList>
            <person name="Goeker M."/>
        </authorList>
    </citation>
    <scope>NUCLEOTIDE SEQUENCE [LARGE SCALE GENOMIC DNA]</scope>
    <source>
        <strain evidence="1 2">DSM 19792</strain>
    </source>
</reference>
<dbReference type="Proteomes" id="UP000247792">
    <property type="component" value="Unassembled WGS sequence"/>
</dbReference>